<dbReference type="EMBL" id="KN823243">
    <property type="protein sequence ID" value="KIO19061.1"/>
    <property type="molecule type" value="Genomic_DNA"/>
</dbReference>
<reference evidence="2 3" key="1">
    <citation type="submission" date="2014-04" db="EMBL/GenBank/DDBJ databases">
        <authorList>
            <consortium name="DOE Joint Genome Institute"/>
            <person name="Kuo A."/>
            <person name="Girlanda M."/>
            <person name="Perotto S."/>
            <person name="Kohler A."/>
            <person name="Nagy L.G."/>
            <person name="Floudas D."/>
            <person name="Copeland A."/>
            <person name="Barry K.W."/>
            <person name="Cichocki N."/>
            <person name="Veneault-Fourrey C."/>
            <person name="LaButti K."/>
            <person name="Lindquist E.A."/>
            <person name="Lipzen A."/>
            <person name="Lundell T."/>
            <person name="Morin E."/>
            <person name="Murat C."/>
            <person name="Sun H."/>
            <person name="Tunlid A."/>
            <person name="Henrissat B."/>
            <person name="Grigoriev I.V."/>
            <person name="Hibbett D.S."/>
            <person name="Martin F."/>
            <person name="Nordberg H.P."/>
            <person name="Cantor M.N."/>
            <person name="Hua S.X."/>
        </authorList>
    </citation>
    <scope>NUCLEOTIDE SEQUENCE [LARGE SCALE GENOMIC DNA]</scope>
    <source>
        <strain evidence="2 3">MUT 4182</strain>
    </source>
</reference>
<dbReference type="PANTHER" id="PTHR33223:SF6">
    <property type="entry name" value="CCHC-TYPE DOMAIN-CONTAINING PROTEIN"/>
    <property type="match status" value="1"/>
</dbReference>
<gene>
    <name evidence="2" type="ORF">M407DRAFT_31274</name>
</gene>
<organism evidence="2 3">
    <name type="scientific">Tulasnella calospora MUT 4182</name>
    <dbReference type="NCBI Taxonomy" id="1051891"/>
    <lineage>
        <taxon>Eukaryota</taxon>
        <taxon>Fungi</taxon>
        <taxon>Dikarya</taxon>
        <taxon>Basidiomycota</taxon>
        <taxon>Agaricomycotina</taxon>
        <taxon>Agaricomycetes</taxon>
        <taxon>Cantharellales</taxon>
        <taxon>Tulasnellaceae</taxon>
        <taxon>Tulasnella</taxon>
    </lineage>
</organism>
<evidence type="ECO:0000313" key="2">
    <source>
        <dbReference type="EMBL" id="KIO19061.1"/>
    </source>
</evidence>
<dbReference type="AlphaFoldDB" id="A0A0C3Q5V5"/>
<feature type="compositionally biased region" description="Low complexity" evidence="1">
    <location>
        <begin position="470"/>
        <end position="488"/>
    </location>
</feature>
<accession>A0A0C3Q5V5</accession>
<name>A0A0C3Q5V5_9AGAM</name>
<dbReference type="Proteomes" id="UP000054248">
    <property type="component" value="Unassembled WGS sequence"/>
</dbReference>
<feature type="region of interest" description="Disordered" evidence="1">
    <location>
        <begin position="540"/>
        <end position="570"/>
    </location>
</feature>
<protein>
    <submittedName>
        <fullName evidence="2">Uncharacterized protein</fullName>
    </submittedName>
</protein>
<evidence type="ECO:0000313" key="3">
    <source>
        <dbReference type="Proteomes" id="UP000054248"/>
    </source>
</evidence>
<keyword evidence="3" id="KW-1185">Reference proteome</keyword>
<reference evidence="3" key="2">
    <citation type="submission" date="2015-01" db="EMBL/GenBank/DDBJ databases">
        <title>Evolutionary Origins and Diversification of the Mycorrhizal Mutualists.</title>
        <authorList>
            <consortium name="DOE Joint Genome Institute"/>
            <consortium name="Mycorrhizal Genomics Consortium"/>
            <person name="Kohler A."/>
            <person name="Kuo A."/>
            <person name="Nagy L.G."/>
            <person name="Floudas D."/>
            <person name="Copeland A."/>
            <person name="Barry K.W."/>
            <person name="Cichocki N."/>
            <person name="Veneault-Fourrey C."/>
            <person name="LaButti K."/>
            <person name="Lindquist E.A."/>
            <person name="Lipzen A."/>
            <person name="Lundell T."/>
            <person name="Morin E."/>
            <person name="Murat C."/>
            <person name="Riley R."/>
            <person name="Ohm R."/>
            <person name="Sun H."/>
            <person name="Tunlid A."/>
            <person name="Henrissat B."/>
            <person name="Grigoriev I.V."/>
            <person name="Hibbett D.S."/>
            <person name="Martin F."/>
        </authorList>
    </citation>
    <scope>NUCLEOTIDE SEQUENCE [LARGE SCALE GENOMIC DNA]</scope>
    <source>
        <strain evidence="3">MUT 4182</strain>
    </source>
</reference>
<dbReference type="PANTHER" id="PTHR33223">
    <property type="entry name" value="CCHC-TYPE DOMAIN-CONTAINING PROTEIN"/>
    <property type="match status" value="1"/>
</dbReference>
<evidence type="ECO:0000256" key="1">
    <source>
        <dbReference type="SAM" id="MobiDB-lite"/>
    </source>
</evidence>
<proteinExistence type="predicted"/>
<sequence length="570" mass="62675">MDEKDSDQLQFRGQDVTECKSFIAALLKFAFTQGKQRDDQWMADSAAARMADDALVWWNKLGEDVQGSWKLLSQAMLSEYRPMFYGGTGEEAEKFICAVRDKAIDEGKDEDNKWIVKYASSCLAGEAVRWFVYLDSNTKNNWEKLQQALLTQYPRGGTAAGLALNLVPSAPAAASFVPAPKVTRRGRIKISNSSSSATHYVSKNLVSGNRVGSTSSIADALELEWSISSEGLQTLSIPGSQIPGYDLLGIKWKYDDTSQKDSYLAFCVVDSQTNAASISLHSGDLFTNSWKLSADDGRSGGGILTVSVLAGKESDNLEFWGENLKECEQFISAVNKQARAQGKFRDDQWIADLAGASMAGDALIWWSSLDGETQESWKLLRRAMLSRYRLHFTGKSAAEAEDFVHWVRQRALDAGKLNDPHWTAELASGCFIGSALRWYTALDPGIRGDWDSLQQAVFLRYSEGSEEDSSPSFVPTPAPAAAAPNLSKSRTRGRVRVRRENDPEAYYLSRVLPTASPDPGLVVVTPRVAEALEVEYESLPHYGTPEVQGQTPRVVRVAPPPNAEAPTSHS</sequence>
<dbReference type="HOGENOM" id="CLU_478327_0_0_1"/>
<feature type="region of interest" description="Disordered" evidence="1">
    <location>
        <begin position="467"/>
        <end position="492"/>
    </location>
</feature>